<dbReference type="RefSeq" id="WP_236344578.1">
    <property type="nucleotide sequence ID" value="NZ_CAKMMF010000027.1"/>
</dbReference>
<protein>
    <recommendedName>
        <fullName evidence="4">DUF4199 domain-containing protein</fullName>
    </recommendedName>
</protein>
<accession>A0ABM9CMU1</accession>
<evidence type="ECO:0000256" key="1">
    <source>
        <dbReference type="SAM" id="Phobius"/>
    </source>
</evidence>
<feature type="transmembrane region" description="Helical" evidence="1">
    <location>
        <begin position="45"/>
        <end position="65"/>
    </location>
</feature>
<proteinExistence type="predicted"/>
<reference evidence="2" key="1">
    <citation type="submission" date="2022-01" db="EMBL/GenBank/DDBJ databases">
        <authorList>
            <person name="Criscuolo A."/>
        </authorList>
    </citation>
    <scope>NUCLEOTIDE SEQUENCE</scope>
    <source>
        <strain evidence="2">CIP111893</strain>
    </source>
</reference>
<feature type="transmembrane region" description="Helical" evidence="1">
    <location>
        <begin position="136"/>
        <end position="156"/>
    </location>
</feature>
<comment type="caution">
    <text evidence="2">The sequence shown here is derived from an EMBL/GenBank/DDBJ whole genome shotgun (WGS) entry which is preliminary data.</text>
</comment>
<evidence type="ECO:0000313" key="2">
    <source>
        <dbReference type="EMBL" id="CAH1216937.1"/>
    </source>
</evidence>
<dbReference type="EMBL" id="CAKMMF010000027">
    <property type="protein sequence ID" value="CAH1216937.1"/>
    <property type="molecule type" value="Genomic_DNA"/>
</dbReference>
<feature type="transmembrane region" description="Helical" evidence="1">
    <location>
        <begin position="77"/>
        <end position="94"/>
    </location>
</feature>
<keyword evidence="1" id="KW-0812">Transmembrane</keyword>
<keyword evidence="3" id="KW-1185">Reference proteome</keyword>
<evidence type="ECO:0000313" key="3">
    <source>
        <dbReference type="Proteomes" id="UP000838686"/>
    </source>
</evidence>
<organism evidence="2 3">
    <name type="scientific">Paenibacillus plantiphilus</name>
    <dbReference type="NCBI Taxonomy" id="2905650"/>
    <lineage>
        <taxon>Bacteria</taxon>
        <taxon>Bacillati</taxon>
        <taxon>Bacillota</taxon>
        <taxon>Bacilli</taxon>
        <taxon>Bacillales</taxon>
        <taxon>Paenibacillaceae</taxon>
        <taxon>Paenibacillus</taxon>
    </lineage>
</organism>
<dbReference type="Proteomes" id="UP000838686">
    <property type="component" value="Unassembled WGS sequence"/>
</dbReference>
<keyword evidence="1" id="KW-0472">Membrane</keyword>
<gene>
    <name evidence="2" type="ORF">PAECIP111893_04209</name>
</gene>
<sequence length="162" mass="18166">MKWRWRPIISRKIILLTLLIVLLLGLIELTSMNTHYGGGNGNLALVFIIPLIPLLGWFAVTLFRLSAALHLGMKAKAGLLICTIIIATLAILYQNGRYDQIRENVRLGMIKRNIPLDEAHIESITSGLTAYTNTLYFGYVNFVLLLAIIVTAGVWFSKRADR</sequence>
<evidence type="ECO:0008006" key="4">
    <source>
        <dbReference type="Google" id="ProtNLM"/>
    </source>
</evidence>
<keyword evidence="1" id="KW-1133">Transmembrane helix</keyword>
<name>A0ABM9CMU1_9BACL</name>